<evidence type="ECO:0000256" key="8">
    <source>
        <dbReference type="ARBA" id="ARBA00048679"/>
    </source>
</evidence>
<feature type="binding site" evidence="9">
    <location>
        <position position="47"/>
    </location>
    <ligand>
        <name>ATP</name>
        <dbReference type="ChEBI" id="CHEBI:30616"/>
    </ligand>
</feature>
<dbReference type="AlphaFoldDB" id="A0A9E7KQ15"/>
<evidence type="ECO:0000256" key="9">
    <source>
        <dbReference type="PROSITE-ProRule" id="PRU10141"/>
    </source>
</evidence>
<keyword evidence="5 12" id="KW-0418">Kinase</keyword>
<dbReference type="Pfam" id="PF03822">
    <property type="entry name" value="NAF"/>
    <property type="match status" value="1"/>
</dbReference>
<dbReference type="PROSITE" id="PS50816">
    <property type="entry name" value="NAF"/>
    <property type="match status" value="1"/>
</dbReference>
<dbReference type="SMART" id="SM00220">
    <property type="entry name" value="S_TKc"/>
    <property type="match status" value="1"/>
</dbReference>
<sequence>MAESSGGAAPAKVIFGKYELGRVLGRGASAKVYYARHIASGRSVAIKVFPKPRRPSSSGSSSSSDSFIREISALRLLRHPHIVRLHEVLASRSRTTGYDGAKADIWSCGPHRRRGGELNAFDLISFASGLDLSGLFVDAASDRQRFASVEPVDRILDRVEEVGKGEGLVVTREVEKGSAAVIDGRNGEFVLMLQVYQLTGGTSVVEVEVGGGAIGSFWNETLRPVLSGPLHLGGLG</sequence>
<evidence type="ECO:0000313" key="12">
    <source>
        <dbReference type="EMBL" id="URE23180.1"/>
    </source>
</evidence>
<dbReference type="EC" id="2.7.11.1" evidence="1"/>
<keyword evidence="6 9" id="KW-0067">ATP-binding</keyword>
<dbReference type="Gene3D" id="3.30.310.80">
    <property type="entry name" value="Kinase associated domain 1, KA1"/>
    <property type="match status" value="1"/>
</dbReference>
<dbReference type="Pfam" id="PF00069">
    <property type="entry name" value="Pkinase"/>
    <property type="match status" value="1"/>
</dbReference>
<keyword evidence="2" id="KW-0723">Serine/threonine-protein kinase</keyword>
<dbReference type="InterPro" id="IPR000719">
    <property type="entry name" value="Prot_kinase_dom"/>
</dbReference>
<comment type="catalytic activity">
    <reaction evidence="8">
        <text>L-seryl-[protein] + ATP = O-phospho-L-seryl-[protein] + ADP + H(+)</text>
        <dbReference type="Rhea" id="RHEA:17989"/>
        <dbReference type="Rhea" id="RHEA-COMP:9863"/>
        <dbReference type="Rhea" id="RHEA-COMP:11604"/>
        <dbReference type="ChEBI" id="CHEBI:15378"/>
        <dbReference type="ChEBI" id="CHEBI:29999"/>
        <dbReference type="ChEBI" id="CHEBI:30616"/>
        <dbReference type="ChEBI" id="CHEBI:83421"/>
        <dbReference type="ChEBI" id="CHEBI:456216"/>
        <dbReference type="EC" id="2.7.11.1"/>
    </reaction>
</comment>
<name>A0A9E7KQ15_9LILI</name>
<dbReference type="PROSITE" id="PS00107">
    <property type="entry name" value="PROTEIN_KINASE_ATP"/>
    <property type="match status" value="1"/>
</dbReference>
<evidence type="ECO:0000256" key="2">
    <source>
        <dbReference type="ARBA" id="ARBA00022527"/>
    </source>
</evidence>
<dbReference type="PANTHER" id="PTHR43895:SF151">
    <property type="entry name" value="CBL-INTERACTING SERINE_THREONINE-PROTEIN KINASE 11"/>
    <property type="match status" value="1"/>
</dbReference>
<feature type="domain" description="NAF" evidence="11">
    <location>
        <begin position="113"/>
        <end position="137"/>
    </location>
</feature>
<dbReference type="PANTHER" id="PTHR43895">
    <property type="entry name" value="CALCIUM/CALMODULIN-DEPENDENT PROTEIN KINASE KINASE-RELATED"/>
    <property type="match status" value="1"/>
</dbReference>
<dbReference type="SUPFAM" id="SSF56112">
    <property type="entry name" value="Protein kinase-like (PK-like)"/>
    <property type="match status" value="1"/>
</dbReference>
<keyword evidence="3" id="KW-0808">Transferase</keyword>
<feature type="domain" description="Protein kinase" evidence="10">
    <location>
        <begin position="18"/>
        <end position="236"/>
    </location>
</feature>
<evidence type="ECO:0000259" key="11">
    <source>
        <dbReference type="PROSITE" id="PS50816"/>
    </source>
</evidence>
<protein>
    <recommendedName>
        <fullName evidence="1">non-specific serine/threonine protein kinase</fullName>
        <ecNumber evidence="1">2.7.11.1</ecNumber>
    </recommendedName>
</protein>
<dbReference type="InterPro" id="IPR018451">
    <property type="entry name" value="NAF/FISL_domain"/>
</dbReference>
<evidence type="ECO:0000256" key="3">
    <source>
        <dbReference type="ARBA" id="ARBA00022679"/>
    </source>
</evidence>
<dbReference type="PROSITE" id="PS50011">
    <property type="entry name" value="PROTEIN_KINASE_DOM"/>
    <property type="match status" value="1"/>
</dbReference>
<evidence type="ECO:0000256" key="6">
    <source>
        <dbReference type="ARBA" id="ARBA00022840"/>
    </source>
</evidence>
<dbReference type="InterPro" id="IPR011009">
    <property type="entry name" value="Kinase-like_dom_sf"/>
</dbReference>
<dbReference type="GO" id="GO:0005524">
    <property type="term" value="F:ATP binding"/>
    <property type="evidence" value="ECO:0007669"/>
    <property type="project" value="UniProtKB-UniRule"/>
</dbReference>
<dbReference type="GO" id="GO:0004674">
    <property type="term" value="F:protein serine/threonine kinase activity"/>
    <property type="evidence" value="ECO:0007669"/>
    <property type="project" value="UniProtKB-KW"/>
</dbReference>
<evidence type="ECO:0000259" key="10">
    <source>
        <dbReference type="PROSITE" id="PS50011"/>
    </source>
</evidence>
<dbReference type="Proteomes" id="UP001055439">
    <property type="component" value="Chromosome 8"/>
</dbReference>
<dbReference type="CDD" id="cd12195">
    <property type="entry name" value="CIPK_C"/>
    <property type="match status" value="1"/>
</dbReference>
<keyword evidence="13" id="KW-1185">Reference proteome</keyword>
<dbReference type="Gene3D" id="3.30.200.20">
    <property type="entry name" value="Phosphorylase Kinase, domain 1"/>
    <property type="match status" value="1"/>
</dbReference>
<dbReference type="OrthoDB" id="193931at2759"/>
<dbReference type="InterPro" id="IPR004041">
    <property type="entry name" value="NAF_dom"/>
</dbReference>
<dbReference type="EMBL" id="CP097510">
    <property type="protein sequence ID" value="URE23180.1"/>
    <property type="molecule type" value="Genomic_DNA"/>
</dbReference>
<evidence type="ECO:0000256" key="7">
    <source>
        <dbReference type="ARBA" id="ARBA00047899"/>
    </source>
</evidence>
<evidence type="ECO:0000256" key="5">
    <source>
        <dbReference type="ARBA" id="ARBA00022777"/>
    </source>
</evidence>
<evidence type="ECO:0000256" key="4">
    <source>
        <dbReference type="ARBA" id="ARBA00022741"/>
    </source>
</evidence>
<comment type="catalytic activity">
    <reaction evidence="7">
        <text>L-threonyl-[protein] + ATP = O-phospho-L-threonyl-[protein] + ADP + H(+)</text>
        <dbReference type="Rhea" id="RHEA:46608"/>
        <dbReference type="Rhea" id="RHEA-COMP:11060"/>
        <dbReference type="Rhea" id="RHEA-COMP:11605"/>
        <dbReference type="ChEBI" id="CHEBI:15378"/>
        <dbReference type="ChEBI" id="CHEBI:30013"/>
        <dbReference type="ChEBI" id="CHEBI:30616"/>
        <dbReference type="ChEBI" id="CHEBI:61977"/>
        <dbReference type="ChEBI" id="CHEBI:456216"/>
        <dbReference type="EC" id="2.7.11.1"/>
    </reaction>
</comment>
<evidence type="ECO:0000256" key="1">
    <source>
        <dbReference type="ARBA" id="ARBA00012513"/>
    </source>
</evidence>
<organism evidence="12 13">
    <name type="scientific">Musa troglodytarum</name>
    <name type="common">fe'i banana</name>
    <dbReference type="NCBI Taxonomy" id="320322"/>
    <lineage>
        <taxon>Eukaryota</taxon>
        <taxon>Viridiplantae</taxon>
        <taxon>Streptophyta</taxon>
        <taxon>Embryophyta</taxon>
        <taxon>Tracheophyta</taxon>
        <taxon>Spermatophyta</taxon>
        <taxon>Magnoliopsida</taxon>
        <taxon>Liliopsida</taxon>
        <taxon>Zingiberales</taxon>
        <taxon>Musaceae</taxon>
        <taxon>Musa</taxon>
    </lineage>
</organism>
<keyword evidence="4 9" id="KW-0547">Nucleotide-binding</keyword>
<evidence type="ECO:0000313" key="13">
    <source>
        <dbReference type="Proteomes" id="UP001055439"/>
    </source>
</evidence>
<gene>
    <name evidence="12" type="ORF">MUK42_26405</name>
</gene>
<accession>A0A9E7KQ15</accession>
<dbReference type="InterPro" id="IPR017441">
    <property type="entry name" value="Protein_kinase_ATP_BS"/>
</dbReference>
<proteinExistence type="predicted"/>
<dbReference type="GO" id="GO:0007165">
    <property type="term" value="P:signal transduction"/>
    <property type="evidence" value="ECO:0007669"/>
    <property type="project" value="InterPro"/>
</dbReference>
<reference evidence="12" key="1">
    <citation type="submission" date="2022-05" db="EMBL/GenBank/DDBJ databases">
        <title>The Musa troglodytarum L. genome provides insights into the mechanism of non-climacteric behaviour and enrichment of carotenoids.</title>
        <authorList>
            <person name="Wang J."/>
        </authorList>
    </citation>
    <scope>NUCLEOTIDE SEQUENCE</scope>
    <source>
        <tissue evidence="12">Leaf</tissue>
    </source>
</reference>